<dbReference type="Pfam" id="PF03917">
    <property type="entry name" value="GSH_synth_ATP"/>
    <property type="match status" value="1"/>
</dbReference>
<dbReference type="NCBIfam" id="TIGR01986">
    <property type="entry name" value="glut_syn_euk"/>
    <property type="match status" value="1"/>
</dbReference>
<evidence type="ECO:0000256" key="9">
    <source>
        <dbReference type="ARBA" id="ARBA00022840"/>
    </source>
</evidence>
<evidence type="ECO:0000256" key="5">
    <source>
        <dbReference type="ARBA" id="ARBA00022598"/>
    </source>
</evidence>
<dbReference type="Pfam" id="PF03199">
    <property type="entry name" value="GSH_synthase"/>
    <property type="match status" value="1"/>
</dbReference>
<organism evidence="16 17">
    <name type="scientific">Oopsacas minuta</name>
    <dbReference type="NCBI Taxonomy" id="111878"/>
    <lineage>
        <taxon>Eukaryota</taxon>
        <taxon>Metazoa</taxon>
        <taxon>Porifera</taxon>
        <taxon>Hexactinellida</taxon>
        <taxon>Hexasterophora</taxon>
        <taxon>Lyssacinosida</taxon>
        <taxon>Leucopsacidae</taxon>
        <taxon>Oopsacas</taxon>
    </lineage>
</organism>
<feature type="binding site" evidence="13">
    <location>
        <position position="452"/>
    </location>
    <ligand>
        <name>ATP</name>
        <dbReference type="ChEBI" id="CHEBI:30616"/>
    </ligand>
</feature>
<dbReference type="GO" id="GO:0043295">
    <property type="term" value="F:glutathione binding"/>
    <property type="evidence" value="ECO:0007669"/>
    <property type="project" value="UniProtKB-UniRule"/>
</dbReference>
<evidence type="ECO:0000256" key="2">
    <source>
        <dbReference type="ARBA" id="ARBA00010385"/>
    </source>
</evidence>
<feature type="binding site" evidence="13">
    <location>
        <position position="450"/>
    </location>
    <ligand>
        <name>substrate</name>
    </ligand>
</feature>
<gene>
    <name evidence="16" type="ORF">LOD99_10115</name>
</gene>
<evidence type="ECO:0000256" key="1">
    <source>
        <dbReference type="ARBA" id="ARBA00004965"/>
    </source>
</evidence>
<feature type="binding site" evidence="14">
    <location>
        <position position="140"/>
    </location>
    <ligand>
        <name>Mg(2+)</name>
        <dbReference type="ChEBI" id="CHEBI:18420"/>
    </ligand>
</feature>
<feature type="binding site" evidence="13">
    <location>
        <position position="138"/>
    </location>
    <ligand>
        <name>ATP</name>
        <dbReference type="ChEBI" id="CHEBI:30616"/>
    </ligand>
</feature>
<feature type="binding site" evidence="13">
    <location>
        <position position="120"/>
    </location>
    <ligand>
        <name>substrate</name>
    </ligand>
</feature>
<evidence type="ECO:0000256" key="6">
    <source>
        <dbReference type="ARBA" id="ARBA00022684"/>
    </source>
</evidence>
<comment type="similarity">
    <text evidence="2 12">Belongs to the eukaryotic GSH synthase family.</text>
</comment>
<evidence type="ECO:0000256" key="8">
    <source>
        <dbReference type="ARBA" id="ARBA00022741"/>
    </source>
</evidence>
<feature type="binding site" evidence="13">
    <location>
        <position position="458"/>
    </location>
    <ligand>
        <name>ATP</name>
        <dbReference type="ChEBI" id="CHEBI:30616"/>
    </ligand>
</feature>
<comment type="caution">
    <text evidence="16">The sequence shown here is derived from an EMBL/GenBank/DDBJ whole genome shotgun (WGS) entry which is preliminary data.</text>
</comment>
<comment type="cofactor">
    <cofactor evidence="12 14">
        <name>Mg(2+)</name>
        <dbReference type="ChEBI" id="CHEBI:18420"/>
    </cofactor>
    <text evidence="12 14">Binds 1 Mg(2+) ion per subunit.</text>
</comment>
<proteinExistence type="inferred from homology"/>
<dbReference type="GO" id="GO:0005829">
    <property type="term" value="C:cytosol"/>
    <property type="evidence" value="ECO:0007669"/>
    <property type="project" value="TreeGrafter"/>
</dbReference>
<dbReference type="GO" id="GO:0004363">
    <property type="term" value="F:glutathione synthase activity"/>
    <property type="evidence" value="ECO:0007669"/>
    <property type="project" value="UniProtKB-UniRule"/>
</dbReference>
<protein>
    <recommendedName>
        <fullName evidence="4 12">Glutathione synthetase</fullName>
        <shortName evidence="12">GSH-S</shortName>
        <ecNumber evidence="3 12">6.3.2.3</ecNumber>
    </recommendedName>
</protein>
<keyword evidence="5 12" id="KW-0436">Ligase</keyword>
<dbReference type="Gene3D" id="3.30.470.20">
    <property type="entry name" value="ATP-grasp fold, B domain"/>
    <property type="match status" value="1"/>
</dbReference>
<dbReference type="SUPFAM" id="SSF56059">
    <property type="entry name" value="Glutathione synthetase ATP-binding domain-like"/>
    <property type="match status" value="1"/>
</dbReference>
<feature type="binding site" evidence="13">
    <location>
        <position position="425"/>
    </location>
    <ligand>
        <name>ATP</name>
        <dbReference type="ChEBI" id="CHEBI:30616"/>
    </ligand>
</feature>
<comment type="catalytic activity">
    <reaction evidence="11">
        <text>gamma-L-glutamyl-L-cysteine + glycine + ATP = glutathione + ADP + phosphate + H(+)</text>
        <dbReference type="Rhea" id="RHEA:13557"/>
        <dbReference type="ChEBI" id="CHEBI:15378"/>
        <dbReference type="ChEBI" id="CHEBI:30616"/>
        <dbReference type="ChEBI" id="CHEBI:43474"/>
        <dbReference type="ChEBI" id="CHEBI:57305"/>
        <dbReference type="ChEBI" id="CHEBI:57925"/>
        <dbReference type="ChEBI" id="CHEBI:58173"/>
        <dbReference type="ChEBI" id="CHEBI:456216"/>
        <dbReference type="EC" id="6.3.2.3"/>
    </reaction>
    <physiologicalReaction direction="left-to-right" evidence="11">
        <dbReference type="Rhea" id="RHEA:13558"/>
    </physiologicalReaction>
</comment>
<accession>A0AAV7KJW0</accession>
<feature type="binding site" evidence="14">
    <location>
        <position position="365"/>
    </location>
    <ligand>
        <name>Mg(2+)</name>
        <dbReference type="ChEBI" id="CHEBI:18420"/>
    </ligand>
</feature>
<dbReference type="InterPro" id="IPR016185">
    <property type="entry name" value="PreATP-grasp_dom_sf"/>
</dbReference>
<feature type="domain" description="Glutathione synthase substrate-binding" evidence="15">
    <location>
        <begin position="201"/>
        <end position="297"/>
    </location>
</feature>
<dbReference type="InterPro" id="IPR014042">
    <property type="entry name" value="Glutathione_synthase_a-hlx"/>
</dbReference>
<dbReference type="GO" id="GO:0000287">
    <property type="term" value="F:magnesium ion binding"/>
    <property type="evidence" value="ECO:0007669"/>
    <property type="project" value="UniProtKB-UniRule"/>
</dbReference>
<dbReference type="PANTHER" id="PTHR11130:SF0">
    <property type="entry name" value="GLUTATHIONE SYNTHETASE"/>
    <property type="match status" value="1"/>
</dbReference>
<evidence type="ECO:0000256" key="12">
    <source>
        <dbReference type="PIRNR" id="PIRNR001558"/>
    </source>
</evidence>
<dbReference type="Proteomes" id="UP001165289">
    <property type="component" value="Unassembled WGS sequence"/>
</dbReference>
<sequence length="475" mass="53846">MSSLDLSLFPDGPASVYRMGHTMLAREGVLFLDPAAPVGESQRQIPCTLFPSPLSSTHYKSVLDMQPMINTLYRRVSRDYMFLESTLQSVLGDEFIKRLWEICVHTQAARNTRSAVGLLRSDYMLHCSGHECSMKQVEVNTISVSLATMSQRVQIAHKHISAVFKRTPAPPLNQAAERTADLLALANLEYIHTVPEAQTTSILIVVTENDTNFYDQNYMMALLQSEQHLPVIRKDLEELVRCMRVVDRRIFIGDTEISVCYYRIGYDPSHYSEDVWRVRAMLEGSKALQIPDVAMQLCGTKRMQQRLTDPETLDKFLWDSSKEERNKLMNLFAKQFSLCNSPEGDQMAKDGITHPDLWVLKPQREGGGNNYFGQELVDMLKRLEGKEERGAYILMERLRAPLTPNYLISPRHNKDCLELTNTIQEIGVFGFYIARGDKLSHDVTAGYLVRSKGAQTEDGGVSSGRAYMDSLDLVD</sequence>
<dbReference type="InterPro" id="IPR004887">
    <property type="entry name" value="GSH_synth_subst-bd"/>
</dbReference>
<evidence type="ECO:0000256" key="4">
    <source>
        <dbReference type="ARBA" id="ARBA00020821"/>
    </source>
</evidence>
<dbReference type="Gene3D" id="3.40.50.1760">
    <property type="entry name" value="Glutathione synthase, substrate-binding domain superfamily, eukaryotic"/>
    <property type="match status" value="1"/>
</dbReference>
<comment type="pathway">
    <text evidence="1 12">Sulfur metabolism; glutathione biosynthesis; glutathione from L-cysteine and L-glutamate: step 2/2.</text>
</comment>
<dbReference type="SUPFAM" id="SSF52440">
    <property type="entry name" value="PreATP-grasp domain"/>
    <property type="match status" value="1"/>
</dbReference>
<dbReference type="InterPro" id="IPR037013">
    <property type="entry name" value="GSH-S_sub-bd_sf"/>
</dbReference>
<dbReference type="Gene3D" id="3.30.1490.50">
    <property type="match status" value="1"/>
</dbReference>
<reference evidence="16 17" key="1">
    <citation type="journal article" date="2023" name="BMC Biol.">
        <title>The compact genome of the sponge Oopsacas minuta (Hexactinellida) is lacking key metazoan core genes.</title>
        <authorList>
            <person name="Santini S."/>
            <person name="Schenkelaars Q."/>
            <person name="Jourda C."/>
            <person name="Duchesne M."/>
            <person name="Belahbib H."/>
            <person name="Rocher C."/>
            <person name="Selva M."/>
            <person name="Riesgo A."/>
            <person name="Vervoort M."/>
            <person name="Leys S.P."/>
            <person name="Kodjabachian L."/>
            <person name="Le Bivic A."/>
            <person name="Borchiellini C."/>
            <person name="Claverie J.M."/>
            <person name="Renard E."/>
        </authorList>
    </citation>
    <scope>NUCLEOTIDE SEQUENCE [LARGE SCALE GENOMIC DNA]</scope>
    <source>
        <strain evidence="16">SPO-2</strain>
    </source>
</reference>
<keyword evidence="17" id="KW-1185">Reference proteome</keyword>
<keyword evidence="6 12" id="KW-0317">Glutathione biosynthesis</keyword>
<dbReference type="FunFam" id="3.30.1490.50:FF:000002">
    <property type="entry name" value="Glutathione synthetase"/>
    <property type="match status" value="1"/>
</dbReference>
<dbReference type="Gene3D" id="3.30.1490.80">
    <property type="match status" value="1"/>
</dbReference>
<keyword evidence="9 12" id="KW-0067">ATP-binding</keyword>
<name>A0AAV7KJW0_9METZ</name>
<dbReference type="GO" id="GO:0005524">
    <property type="term" value="F:ATP binding"/>
    <property type="evidence" value="ECO:0007669"/>
    <property type="project" value="UniProtKB-UniRule"/>
</dbReference>
<dbReference type="PANTHER" id="PTHR11130">
    <property type="entry name" value="GLUTATHIONE SYNTHETASE"/>
    <property type="match status" value="1"/>
</dbReference>
<evidence type="ECO:0000256" key="10">
    <source>
        <dbReference type="ARBA" id="ARBA00022842"/>
    </source>
</evidence>
<dbReference type="Gene3D" id="1.10.1080.10">
    <property type="entry name" value="Glutathione Synthetase, Chain A, domain 3"/>
    <property type="match status" value="1"/>
</dbReference>
<evidence type="ECO:0000259" key="15">
    <source>
        <dbReference type="Pfam" id="PF03199"/>
    </source>
</evidence>
<evidence type="ECO:0000256" key="13">
    <source>
        <dbReference type="PIRSR" id="PIRSR001558-1"/>
    </source>
</evidence>
<dbReference type="InterPro" id="IPR005615">
    <property type="entry name" value="Glutathione_synthase"/>
</dbReference>
<dbReference type="InterPro" id="IPR014049">
    <property type="entry name" value="Glutathione_synthase_N_euk"/>
</dbReference>
<feature type="binding site" evidence="13">
    <location>
        <begin position="361"/>
        <end position="370"/>
    </location>
    <ligand>
        <name>ATP</name>
        <dbReference type="ChEBI" id="CHEBI:30616"/>
    </ligand>
</feature>
<keyword evidence="7 12" id="KW-0479">Metal-binding</keyword>
<evidence type="ECO:0000256" key="7">
    <source>
        <dbReference type="ARBA" id="ARBA00022723"/>
    </source>
</evidence>
<evidence type="ECO:0000256" key="14">
    <source>
        <dbReference type="PIRSR" id="PIRSR001558-2"/>
    </source>
</evidence>
<dbReference type="PIRSF" id="PIRSF001558">
    <property type="entry name" value="GSHase"/>
    <property type="match status" value="1"/>
</dbReference>
<feature type="binding site" evidence="13">
    <location>
        <position position="301"/>
    </location>
    <ligand>
        <name>ATP</name>
        <dbReference type="ChEBI" id="CHEBI:30616"/>
    </ligand>
</feature>
<feature type="binding site" evidence="14">
    <location>
        <position position="138"/>
    </location>
    <ligand>
        <name>Mg(2+)</name>
        <dbReference type="ChEBI" id="CHEBI:18420"/>
    </ligand>
</feature>
<evidence type="ECO:0000256" key="3">
    <source>
        <dbReference type="ARBA" id="ARBA00012214"/>
    </source>
</evidence>
<evidence type="ECO:0000313" key="17">
    <source>
        <dbReference type="Proteomes" id="UP001165289"/>
    </source>
</evidence>
<evidence type="ECO:0000256" key="11">
    <source>
        <dbReference type="ARBA" id="ARBA00048871"/>
    </source>
</evidence>
<dbReference type="EMBL" id="JAKMXF010000018">
    <property type="protein sequence ID" value="KAI6661245.1"/>
    <property type="molecule type" value="Genomic_DNA"/>
</dbReference>
<dbReference type="AlphaFoldDB" id="A0AAV7KJW0"/>
<keyword evidence="8 12" id="KW-0547">Nucleotide-binding</keyword>
<dbReference type="InterPro" id="IPR014709">
    <property type="entry name" value="Glutathione_synthase_C_euk"/>
</dbReference>
<evidence type="ECO:0000313" key="16">
    <source>
        <dbReference type="EMBL" id="KAI6661245.1"/>
    </source>
</evidence>
<feature type="binding site" evidence="13">
    <location>
        <position position="216"/>
    </location>
    <ligand>
        <name>substrate</name>
    </ligand>
</feature>
<dbReference type="EC" id="6.3.2.3" evidence="3 12"/>
<keyword evidence="10 12" id="KW-0460">Magnesium</keyword>